<keyword evidence="4 8" id="KW-0812">Transmembrane</keyword>
<gene>
    <name evidence="12" type="ORF">ACFOPQ_12565</name>
</gene>
<proteinExistence type="inferred from homology"/>
<dbReference type="PANTHER" id="PTHR30460:SF0">
    <property type="entry name" value="MODERATE CONDUCTANCE MECHANOSENSITIVE CHANNEL YBIO"/>
    <property type="match status" value="1"/>
</dbReference>
<keyword evidence="13" id="KW-1185">Reference proteome</keyword>
<dbReference type="SUPFAM" id="SSF82861">
    <property type="entry name" value="Mechanosensitive channel protein MscS (YggB), transmembrane region"/>
    <property type="match status" value="1"/>
</dbReference>
<evidence type="ECO:0000313" key="13">
    <source>
        <dbReference type="Proteomes" id="UP001595748"/>
    </source>
</evidence>
<dbReference type="SUPFAM" id="SSF82689">
    <property type="entry name" value="Mechanosensitive channel protein MscS (YggB), C-terminal domain"/>
    <property type="match status" value="1"/>
</dbReference>
<name>A0ABV8A7C1_9DEIO</name>
<dbReference type="InterPro" id="IPR049142">
    <property type="entry name" value="MS_channel_1st"/>
</dbReference>
<feature type="transmembrane region" description="Helical" evidence="8">
    <location>
        <begin position="136"/>
        <end position="156"/>
    </location>
</feature>
<evidence type="ECO:0000259" key="11">
    <source>
        <dbReference type="Pfam" id="PF21088"/>
    </source>
</evidence>
<dbReference type="InterPro" id="IPR049278">
    <property type="entry name" value="MS_channel_C"/>
</dbReference>
<dbReference type="EMBL" id="JBHRZF010000148">
    <property type="protein sequence ID" value="MFC3861592.1"/>
    <property type="molecule type" value="Genomic_DNA"/>
</dbReference>
<organism evidence="12 13">
    <name type="scientific">Deinococcus antarcticus</name>
    <dbReference type="NCBI Taxonomy" id="1298767"/>
    <lineage>
        <taxon>Bacteria</taxon>
        <taxon>Thermotogati</taxon>
        <taxon>Deinococcota</taxon>
        <taxon>Deinococci</taxon>
        <taxon>Deinococcales</taxon>
        <taxon>Deinococcaceae</taxon>
        <taxon>Deinococcus</taxon>
    </lineage>
</organism>
<dbReference type="Gene3D" id="2.30.30.60">
    <property type="match status" value="1"/>
</dbReference>
<evidence type="ECO:0000256" key="7">
    <source>
        <dbReference type="SAM" id="MobiDB-lite"/>
    </source>
</evidence>
<evidence type="ECO:0000256" key="4">
    <source>
        <dbReference type="ARBA" id="ARBA00022692"/>
    </source>
</evidence>
<dbReference type="Proteomes" id="UP001595748">
    <property type="component" value="Unassembled WGS sequence"/>
</dbReference>
<dbReference type="InterPro" id="IPR045276">
    <property type="entry name" value="YbiO_bact"/>
</dbReference>
<comment type="caution">
    <text evidence="12">The sequence shown here is derived from an EMBL/GenBank/DDBJ whole genome shotgun (WGS) entry which is preliminary data.</text>
</comment>
<evidence type="ECO:0000256" key="5">
    <source>
        <dbReference type="ARBA" id="ARBA00022989"/>
    </source>
</evidence>
<dbReference type="InterPro" id="IPR010920">
    <property type="entry name" value="LSM_dom_sf"/>
</dbReference>
<feature type="transmembrane region" description="Helical" evidence="8">
    <location>
        <begin position="162"/>
        <end position="184"/>
    </location>
</feature>
<accession>A0ABV8A7C1</accession>
<dbReference type="Pfam" id="PF00924">
    <property type="entry name" value="MS_channel_2nd"/>
    <property type="match status" value="1"/>
</dbReference>
<comment type="subcellular location">
    <subcellularLocation>
        <location evidence="1">Cell membrane</location>
        <topology evidence="1">Multi-pass membrane protein</topology>
    </subcellularLocation>
</comment>
<evidence type="ECO:0000256" key="1">
    <source>
        <dbReference type="ARBA" id="ARBA00004651"/>
    </source>
</evidence>
<feature type="domain" description="Mechanosensitive ion channel MscS" evidence="9">
    <location>
        <begin position="183"/>
        <end position="246"/>
    </location>
</feature>
<dbReference type="SUPFAM" id="SSF50182">
    <property type="entry name" value="Sm-like ribonucleoproteins"/>
    <property type="match status" value="1"/>
</dbReference>
<feature type="transmembrane region" description="Helical" evidence="8">
    <location>
        <begin position="53"/>
        <end position="73"/>
    </location>
</feature>
<feature type="transmembrane region" description="Helical" evidence="8">
    <location>
        <begin position="12"/>
        <end position="32"/>
    </location>
</feature>
<evidence type="ECO:0000259" key="9">
    <source>
        <dbReference type="Pfam" id="PF00924"/>
    </source>
</evidence>
<dbReference type="InterPro" id="IPR011014">
    <property type="entry name" value="MscS_channel_TM-2"/>
</dbReference>
<comment type="similarity">
    <text evidence="2">Belongs to the MscS (TC 1.A.23) family.</text>
</comment>
<dbReference type="InterPro" id="IPR023408">
    <property type="entry name" value="MscS_beta-dom_sf"/>
</dbReference>
<dbReference type="Gene3D" id="3.30.70.100">
    <property type="match status" value="1"/>
</dbReference>
<protein>
    <submittedName>
        <fullName evidence="12">Mechanosensitive ion channel family protein</fullName>
    </submittedName>
</protein>
<dbReference type="Pfam" id="PF21088">
    <property type="entry name" value="MS_channel_1st"/>
    <property type="match status" value="1"/>
</dbReference>
<evidence type="ECO:0000313" key="12">
    <source>
        <dbReference type="EMBL" id="MFC3861592.1"/>
    </source>
</evidence>
<feature type="region of interest" description="Disordered" evidence="7">
    <location>
        <begin position="365"/>
        <end position="410"/>
    </location>
</feature>
<evidence type="ECO:0000256" key="6">
    <source>
        <dbReference type="ARBA" id="ARBA00023136"/>
    </source>
</evidence>
<sequence length="410" mass="44743">MLEEFLTQIVKPVVWLKLALSLLVAYAIYRFGRTLIRLLEPHVNHRLLMGLKWLWLLIVAVCWVAVATHAAYLPSVPFFFELGQDIFNGLRASSGQFLVIIALALIGWNLVGALSKRIVPDDDFTRRTVRIQTLKGVVESTLKVLIVVLTLIGALQTLGVNAAGLLAGVSVLGIAVGFGAQSLVKDVFTGFFILLEDQYGVGDVITVNTGQLSGSVERLNLRMTALRALDGTVHIVPNGQINTVSVSSKDWSRVVAAVDVTYNANINQALKVLEAVSNELYDDPEWQPFFLERPEVQGVTQLAPDGVTIRALFKVQPKSQYALGREFNRRIKIAMDQAGIEIPSPQRALSFGTVPLEIKLVRGDNAANRTPESPVPVAAPADEMTAHDRQNAPVKPTLTRDPEAGEVQGS</sequence>
<evidence type="ECO:0000256" key="2">
    <source>
        <dbReference type="ARBA" id="ARBA00008017"/>
    </source>
</evidence>
<feature type="domain" description="Mechanosensitive ion channel transmembrane helices 2/3" evidence="11">
    <location>
        <begin position="142"/>
        <end position="181"/>
    </location>
</feature>
<evidence type="ECO:0000259" key="10">
    <source>
        <dbReference type="Pfam" id="PF21082"/>
    </source>
</evidence>
<keyword evidence="6 8" id="KW-0472">Membrane</keyword>
<dbReference type="PANTHER" id="PTHR30460">
    <property type="entry name" value="MODERATE CONDUCTANCE MECHANOSENSITIVE CHANNEL YBIO"/>
    <property type="match status" value="1"/>
</dbReference>
<reference evidence="13" key="1">
    <citation type="journal article" date="2019" name="Int. J. Syst. Evol. Microbiol.">
        <title>The Global Catalogue of Microorganisms (GCM) 10K type strain sequencing project: providing services to taxonomists for standard genome sequencing and annotation.</title>
        <authorList>
            <consortium name="The Broad Institute Genomics Platform"/>
            <consortium name="The Broad Institute Genome Sequencing Center for Infectious Disease"/>
            <person name="Wu L."/>
            <person name="Ma J."/>
        </authorList>
    </citation>
    <scope>NUCLEOTIDE SEQUENCE [LARGE SCALE GENOMIC DNA]</scope>
    <source>
        <strain evidence="13">CCTCC AB 2013263</strain>
    </source>
</reference>
<feature type="domain" description="Mechanosensitive ion channel MscS C-terminal" evidence="10">
    <location>
        <begin position="255"/>
        <end position="342"/>
    </location>
</feature>
<evidence type="ECO:0000256" key="3">
    <source>
        <dbReference type="ARBA" id="ARBA00022475"/>
    </source>
</evidence>
<keyword evidence="5 8" id="KW-1133">Transmembrane helix</keyword>
<dbReference type="Pfam" id="PF21082">
    <property type="entry name" value="MS_channel_3rd"/>
    <property type="match status" value="1"/>
</dbReference>
<dbReference type="InterPro" id="IPR011066">
    <property type="entry name" value="MscS_channel_C_sf"/>
</dbReference>
<dbReference type="InterPro" id="IPR006685">
    <property type="entry name" value="MscS_channel_2nd"/>
</dbReference>
<dbReference type="RefSeq" id="WP_380078641.1">
    <property type="nucleotide sequence ID" value="NZ_JBHRZF010000148.1"/>
</dbReference>
<feature type="transmembrane region" description="Helical" evidence="8">
    <location>
        <begin position="93"/>
        <end position="115"/>
    </location>
</feature>
<evidence type="ECO:0000256" key="8">
    <source>
        <dbReference type="SAM" id="Phobius"/>
    </source>
</evidence>
<dbReference type="Gene3D" id="1.10.287.1260">
    <property type="match status" value="1"/>
</dbReference>
<keyword evidence="3" id="KW-1003">Cell membrane</keyword>